<evidence type="ECO:0000259" key="11">
    <source>
        <dbReference type="PROSITE" id="PS50928"/>
    </source>
</evidence>
<evidence type="ECO:0000259" key="10">
    <source>
        <dbReference type="PROSITE" id="PS50893"/>
    </source>
</evidence>
<proteinExistence type="inferred from homology"/>
<feature type="domain" description="ABC transmembrane type-1" evidence="11">
    <location>
        <begin position="72"/>
        <end position="271"/>
    </location>
</feature>
<sequence length="866" mass="96760">MKNRKPREKRASFYDAHFYNILDYFILAVLVAGVLIFILYPLLCMIRQSFVGEEGFSTEVYKSIFSANLQLVKNSVFVGVLSAFFSTILGLLVSICVWTAGKKLGKFLEAILLISMVSPPFIASLAYIQLFGRNGLITKGVFGLSLNPYGWLGVVVMQTLFFSSLNALMIIGMLRKMDMSLVRASFDLGASSGYTLWRIVVPLLKPVLLSCFLLSFIRSIADFGTPVVIGGRFETVSTEIYMQVIGYSRLDKSAALNVLLLIPTILVFILYRYLMQKNEKVISGNSNKTVEAGDTFRVRGLSAVIVWLGAGIFFVMMALEYGSIFLNSFSRNLRGKITFTTMYLDALLERNMDTFIRSVEYALIVAIVGSLIGILLSYYIERRKIKFGGVLDFIITLPYMLPGSCFGIGYILAFNHEPLKLTGTAVIVILNMIYKQMSITTKASASSLLQISTELDAAARDLGANKFLVMKDVILPNVKQAFATGFINNFTSAMVTAGAVIFLVTPGQKIAVFTLFDCINTGRYGEASMIATFIIVITISVNVLFSIIVAWKGKKKRVFRTEKNISKSFGEKEVVKDLSLSLPKGELLCLLGASGCGKTTTLKMISGFLKTDKGQILVDGQDITTLAPEKRPVSTVFQSYALFPHMSVLENVIYGLKFRGIRKKEAREMGMEYLKIVDMEEYAGASIGEISGGQQQRVALVRSLITKPKVLLLDEPLSNLDAKLRVKMREEIREIQKKYEITMVFVTHDQEEAMVLGDQIAIMDQGKLVQIGKPEEVYLHPQNDFARDFLGISNRFTDIHGNTICCRPEELEFAAEGSVKGIVRQEEFLGFYRQYYVETMNHEHIIVRTDRNIKVEAGKEVQFRVK</sequence>
<feature type="transmembrane region" description="Helical" evidence="9">
    <location>
        <begin position="21"/>
        <end position="43"/>
    </location>
</feature>
<keyword evidence="6 9" id="KW-1133">Transmembrane helix</keyword>
<evidence type="ECO:0000313" key="12">
    <source>
        <dbReference type="EMBL" id="EEG90403.1"/>
    </source>
</evidence>
<feature type="transmembrane region" description="Helical" evidence="9">
    <location>
        <begin position="110"/>
        <end position="130"/>
    </location>
</feature>
<comment type="subcellular location">
    <subcellularLocation>
        <location evidence="9">Cell membrane</location>
        <topology evidence="9">Multi-pass membrane protein</topology>
    </subcellularLocation>
    <subcellularLocation>
        <location evidence="1">Membrane</location>
        <topology evidence="1">Multi-pass membrane protein</topology>
    </subcellularLocation>
</comment>
<reference evidence="12 13" key="1">
    <citation type="submission" date="2009-02" db="EMBL/GenBank/DDBJ databases">
        <authorList>
            <person name="Fulton L."/>
            <person name="Clifton S."/>
            <person name="Fulton B."/>
            <person name="Xu J."/>
            <person name="Minx P."/>
            <person name="Pepin K.H."/>
            <person name="Johnson M."/>
            <person name="Bhonagiri V."/>
            <person name="Nash W.E."/>
            <person name="Mardis E.R."/>
            <person name="Wilson R.K."/>
        </authorList>
    </citation>
    <scope>NUCLEOTIDE SEQUENCE [LARGE SCALE GENOMIC DNA]</scope>
    <source>
        <strain evidence="12 13">ATCC 27758</strain>
    </source>
</reference>
<dbReference type="PANTHER" id="PTHR43496">
    <property type="entry name" value="PROTEIN LPLB"/>
    <property type="match status" value="1"/>
</dbReference>
<dbReference type="InterPro" id="IPR008995">
    <property type="entry name" value="Mo/tungstate-bd_C_term_dom"/>
</dbReference>
<dbReference type="GO" id="GO:0016887">
    <property type="term" value="F:ATP hydrolysis activity"/>
    <property type="evidence" value="ECO:0007669"/>
    <property type="project" value="InterPro"/>
</dbReference>
<dbReference type="SMART" id="SM00382">
    <property type="entry name" value="AAA"/>
    <property type="match status" value="1"/>
</dbReference>
<feature type="transmembrane region" description="Helical" evidence="9">
    <location>
        <begin position="195"/>
        <end position="217"/>
    </location>
</feature>
<dbReference type="Pfam" id="PF00528">
    <property type="entry name" value="BPD_transp_1"/>
    <property type="match status" value="2"/>
</dbReference>
<evidence type="ECO:0000256" key="5">
    <source>
        <dbReference type="ARBA" id="ARBA00022840"/>
    </source>
</evidence>
<dbReference type="InterPro" id="IPR035906">
    <property type="entry name" value="MetI-like_sf"/>
</dbReference>
<dbReference type="SUPFAM" id="SSF52540">
    <property type="entry name" value="P-loop containing nucleoside triphosphate hydrolases"/>
    <property type="match status" value="1"/>
</dbReference>
<feature type="transmembrane region" description="Helical" evidence="9">
    <location>
        <begin position="254"/>
        <end position="275"/>
    </location>
</feature>
<dbReference type="InterPro" id="IPR017871">
    <property type="entry name" value="ABC_transporter-like_CS"/>
</dbReference>
<comment type="similarity">
    <text evidence="9">Belongs to the binding-protein-dependent transport system permease family.</text>
</comment>
<dbReference type="GO" id="GO:0005524">
    <property type="term" value="F:ATP binding"/>
    <property type="evidence" value="ECO:0007669"/>
    <property type="project" value="UniProtKB-KW"/>
</dbReference>
<keyword evidence="4" id="KW-0547">Nucleotide-binding</keyword>
<dbReference type="GO" id="GO:0015418">
    <property type="term" value="F:ABC-type quaternary ammonium compound transporting activity"/>
    <property type="evidence" value="ECO:0007669"/>
    <property type="project" value="UniProtKB-EC"/>
</dbReference>
<dbReference type="InterPro" id="IPR027417">
    <property type="entry name" value="P-loop_NTPase"/>
</dbReference>
<dbReference type="Pfam" id="PF00005">
    <property type="entry name" value="ABC_tran"/>
    <property type="match status" value="1"/>
</dbReference>
<protein>
    <recommendedName>
        <fullName evidence="8">ABC-type quaternary amine transporter</fullName>
        <ecNumber evidence="8">7.6.2.9</ecNumber>
    </recommendedName>
</protein>
<keyword evidence="7 9" id="KW-0472">Membrane</keyword>
<evidence type="ECO:0000256" key="7">
    <source>
        <dbReference type="ARBA" id="ARBA00023136"/>
    </source>
</evidence>
<evidence type="ECO:0000256" key="3">
    <source>
        <dbReference type="ARBA" id="ARBA00022692"/>
    </source>
</evidence>
<dbReference type="InterPro" id="IPR013611">
    <property type="entry name" value="Transp-assoc_OB_typ2"/>
</dbReference>
<reference evidence="12 13" key="2">
    <citation type="submission" date="2009-03" db="EMBL/GenBank/DDBJ databases">
        <title>Draft genome sequence of Coprococcus comes (ATCC 27758).</title>
        <authorList>
            <person name="Sudarsanam P."/>
            <person name="Ley R."/>
            <person name="Guruge J."/>
            <person name="Turnbaugh P.J."/>
            <person name="Mahowald M."/>
            <person name="Liep D."/>
            <person name="Gordon J."/>
        </authorList>
    </citation>
    <scope>NUCLEOTIDE SEQUENCE [LARGE SCALE GENOMIC DNA]</scope>
    <source>
        <strain evidence="12 13">ATCC 27758</strain>
    </source>
</reference>
<dbReference type="CDD" id="cd06261">
    <property type="entry name" value="TM_PBP2"/>
    <property type="match status" value="2"/>
</dbReference>
<evidence type="ECO:0000256" key="9">
    <source>
        <dbReference type="RuleBase" id="RU363032"/>
    </source>
</evidence>
<dbReference type="EMBL" id="ABVR01000038">
    <property type="protein sequence ID" value="EEG90403.1"/>
    <property type="molecule type" value="Genomic_DNA"/>
</dbReference>
<feature type="transmembrane region" description="Helical" evidence="9">
    <location>
        <begin position="150"/>
        <end position="174"/>
    </location>
</feature>
<keyword evidence="3 9" id="KW-0812">Transmembrane</keyword>
<dbReference type="InterPro" id="IPR000515">
    <property type="entry name" value="MetI-like"/>
</dbReference>
<dbReference type="Pfam" id="PF08402">
    <property type="entry name" value="TOBE_2"/>
    <property type="match status" value="1"/>
</dbReference>
<dbReference type="SUPFAM" id="SSF50331">
    <property type="entry name" value="MOP-like"/>
    <property type="match status" value="1"/>
</dbReference>
<dbReference type="Gene3D" id="1.10.3720.10">
    <property type="entry name" value="MetI-like"/>
    <property type="match status" value="2"/>
</dbReference>
<feature type="transmembrane region" description="Helical" evidence="9">
    <location>
        <begin position="387"/>
        <end position="412"/>
    </location>
</feature>
<feature type="transmembrane region" description="Helical" evidence="9">
    <location>
        <begin position="486"/>
        <end position="507"/>
    </location>
</feature>
<evidence type="ECO:0000256" key="4">
    <source>
        <dbReference type="ARBA" id="ARBA00022741"/>
    </source>
</evidence>
<evidence type="ECO:0000313" key="13">
    <source>
        <dbReference type="Proteomes" id="UP000003793"/>
    </source>
</evidence>
<evidence type="ECO:0000256" key="1">
    <source>
        <dbReference type="ARBA" id="ARBA00004141"/>
    </source>
</evidence>
<name>C0B7L6_9FIRM</name>
<feature type="domain" description="ABC transporter" evidence="10">
    <location>
        <begin position="560"/>
        <end position="790"/>
    </location>
</feature>
<dbReference type="HOGENOM" id="CLU_330844_0_0_9"/>
<feature type="transmembrane region" description="Helical" evidence="9">
    <location>
        <begin position="76"/>
        <end position="98"/>
    </location>
</feature>
<evidence type="ECO:0000256" key="2">
    <source>
        <dbReference type="ARBA" id="ARBA00022448"/>
    </source>
</evidence>
<feature type="domain" description="ABC transmembrane type-1" evidence="11">
    <location>
        <begin position="355"/>
        <end position="545"/>
    </location>
</feature>
<evidence type="ECO:0000256" key="6">
    <source>
        <dbReference type="ARBA" id="ARBA00022989"/>
    </source>
</evidence>
<accession>C0B7L6</accession>
<dbReference type="PANTHER" id="PTHR43496:SF1">
    <property type="entry name" value="POLYGALACTURONAN_RHAMNOGALACTURONAN TRANSPORT SYSTEM PERMEASE PROTEIN YTEP"/>
    <property type="match status" value="1"/>
</dbReference>
<comment type="caution">
    <text evidence="12">The sequence shown here is derived from an EMBL/GenBank/DDBJ whole genome shotgun (WGS) entry which is preliminary data.</text>
</comment>
<dbReference type="SUPFAM" id="SSF161098">
    <property type="entry name" value="MetI-like"/>
    <property type="match status" value="2"/>
</dbReference>
<evidence type="ECO:0000256" key="8">
    <source>
        <dbReference type="ARBA" id="ARBA00066388"/>
    </source>
</evidence>
<dbReference type="InterPro" id="IPR003439">
    <property type="entry name" value="ABC_transporter-like_ATP-bd"/>
</dbReference>
<dbReference type="PROSITE" id="PS50893">
    <property type="entry name" value="ABC_TRANSPORTER_2"/>
    <property type="match status" value="1"/>
</dbReference>
<feature type="transmembrane region" description="Helical" evidence="9">
    <location>
        <begin position="527"/>
        <end position="551"/>
    </location>
</feature>
<dbReference type="PROSITE" id="PS00211">
    <property type="entry name" value="ABC_TRANSPORTER_1"/>
    <property type="match status" value="1"/>
</dbReference>
<dbReference type="EC" id="7.6.2.9" evidence="8"/>
<dbReference type="Gene3D" id="3.40.50.300">
    <property type="entry name" value="P-loop containing nucleotide triphosphate hydrolases"/>
    <property type="match status" value="1"/>
</dbReference>
<dbReference type="GO" id="GO:0043190">
    <property type="term" value="C:ATP-binding cassette (ABC) transporter complex"/>
    <property type="evidence" value="ECO:0007669"/>
    <property type="project" value="InterPro"/>
</dbReference>
<dbReference type="AlphaFoldDB" id="C0B7L6"/>
<keyword evidence="5 12" id="KW-0067">ATP-binding</keyword>
<dbReference type="InterPro" id="IPR003593">
    <property type="entry name" value="AAA+_ATPase"/>
</dbReference>
<dbReference type="Proteomes" id="UP000003793">
    <property type="component" value="Unassembled WGS sequence"/>
</dbReference>
<feature type="transmembrane region" description="Helical" evidence="9">
    <location>
        <begin position="361"/>
        <end position="380"/>
    </location>
</feature>
<dbReference type="PROSITE" id="PS50928">
    <property type="entry name" value="ABC_TM1"/>
    <property type="match status" value="2"/>
</dbReference>
<dbReference type="FunFam" id="3.40.50.300:FF:000425">
    <property type="entry name" value="Probable ABC transporter, ATP-binding subunit"/>
    <property type="match status" value="1"/>
</dbReference>
<keyword evidence="2 9" id="KW-0813">Transport</keyword>
<feature type="transmembrane region" description="Helical" evidence="9">
    <location>
        <begin position="296"/>
        <end position="319"/>
    </location>
</feature>
<organism evidence="12 13">
    <name type="scientific">Coprococcus comes ATCC 27758</name>
    <dbReference type="NCBI Taxonomy" id="470146"/>
    <lineage>
        <taxon>Bacteria</taxon>
        <taxon>Bacillati</taxon>
        <taxon>Bacillota</taxon>
        <taxon>Clostridia</taxon>
        <taxon>Lachnospirales</taxon>
        <taxon>Lachnospiraceae</taxon>
        <taxon>Coprococcus</taxon>
    </lineage>
</organism>
<gene>
    <name evidence="12" type="ORF">COPCOM_01139</name>
</gene>